<protein>
    <submittedName>
        <fullName evidence="1">Uncharacterized protein</fullName>
    </submittedName>
</protein>
<dbReference type="AlphaFoldDB" id="A0AA44UV59"/>
<evidence type="ECO:0000313" key="2">
    <source>
        <dbReference type="Proteomes" id="UP000232453"/>
    </source>
</evidence>
<organism evidence="1 2">
    <name type="scientific">Pseudonocardia alni</name>
    <name type="common">Amycolata alni</name>
    <dbReference type="NCBI Taxonomy" id="33907"/>
    <lineage>
        <taxon>Bacteria</taxon>
        <taxon>Bacillati</taxon>
        <taxon>Actinomycetota</taxon>
        <taxon>Actinomycetes</taxon>
        <taxon>Pseudonocardiales</taxon>
        <taxon>Pseudonocardiaceae</taxon>
        <taxon>Pseudonocardia</taxon>
    </lineage>
</organism>
<sequence length="116" mass="12459">MSMQLLAGTMECRNGNCPTAWLTERGAVIVQGYIASARTVRVPRDIVERAARELQMHGLSVGAVPAPRSETIRAAGEWFVVSGTPTTLVCPKGERAHEILVSDVLTAVDEATREAV</sequence>
<name>A0AA44UV59_PSEA5</name>
<reference evidence="1 2" key="1">
    <citation type="submission" date="2017-11" db="EMBL/GenBank/DDBJ databases">
        <title>Sequencing the genomes of 1000 actinobacteria strains.</title>
        <authorList>
            <person name="Klenk H.-P."/>
        </authorList>
    </citation>
    <scope>NUCLEOTIDE SEQUENCE [LARGE SCALE GENOMIC DNA]</scope>
    <source>
        <strain evidence="1 2">DSM 44104</strain>
    </source>
</reference>
<accession>A0AA44UV59</accession>
<proteinExistence type="predicted"/>
<gene>
    <name evidence="1" type="ORF">ATL51_0096</name>
</gene>
<dbReference type="EMBL" id="PHUJ01000001">
    <property type="protein sequence ID" value="PKB41428.1"/>
    <property type="molecule type" value="Genomic_DNA"/>
</dbReference>
<evidence type="ECO:0000313" key="1">
    <source>
        <dbReference type="EMBL" id="PKB41428.1"/>
    </source>
</evidence>
<dbReference type="Proteomes" id="UP000232453">
    <property type="component" value="Unassembled WGS sequence"/>
</dbReference>
<comment type="caution">
    <text evidence="1">The sequence shown here is derived from an EMBL/GenBank/DDBJ whole genome shotgun (WGS) entry which is preliminary data.</text>
</comment>